<dbReference type="FunFam" id="3.20.20.70:FF:000037">
    <property type="entry name" value="Tryptophan synthase alpha chain"/>
    <property type="match status" value="1"/>
</dbReference>
<evidence type="ECO:0000256" key="10">
    <source>
        <dbReference type="RuleBase" id="RU003662"/>
    </source>
</evidence>
<protein>
    <recommendedName>
        <fullName evidence="9">Tryptophan synthase alpha chain</fullName>
        <ecNumber evidence="9">4.2.1.20</ecNumber>
    </recommendedName>
</protein>
<dbReference type="PANTHER" id="PTHR43406">
    <property type="entry name" value="TRYPTOPHAN SYNTHASE, ALPHA CHAIN"/>
    <property type="match status" value="1"/>
</dbReference>
<feature type="active site" description="Proton acceptor" evidence="9">
    <location>
        <position position="36"/>
    </location>
</feature>
<dbReference type="HAMAP" id="MF_00131">
    <property type="entry name" value="Trp_synth_alpha"/>
    <property type="match status" value="1"/>
</dbReference>
<dbReference type="UniPathway" id="UPA00035">
    <property type="reaction ID" value="UER00044"/>
</dbReference>
<evidence type="ECO:0000256" key="5">
    <source>
        <dbReference type="ARBA" id="ARBA00022822"/>
    </source>
</evidence>
<keyword evidence="4 9" id="KW-0028">Amino-acid biosynthesis</keyword>
<dbReference type="CDD" id="cd04724">
    <property type="entry name" value="Tryptophan_synthase_alpha"/>
    <property type="match status" value="1"/>
</dbReference>
<keyword evidence="7 9" id="KW-0456">Lyase</keyword>
<evidence type="ECO:0000256" key="4">
    <source>
        <dbReference type="ARBA" id="ARBA00022605"/>
    </source>
</evidence>
<dbReference type="EMBL" id="DTLB01000046">
    <property type="protein sequence ID" value="HFW32856.1"/>
    <property type="molecule type" value="Genomic_DNA"/>
</dbReference>
<dbReference type="InterPro" id="IPR013785">
    <property type="entry name" value="Aldolase_TIM"/>
</dbReference>
<gene>
    <name evidence="9 11" type="primary">trpA</name>
    <name evidence="11" type="ORF">ENW66_07930</name>
</gene>
<evidence type="ECO:0000256" key="3">
    <source>
        <dbReference type="ARBA" id="ARBA00011270"/>
    </source>
</evidence>
<sequence>MIDRSLIVFFTASHPTPEKTVEFMLTSANAGADVIELGIPFSDPVADGKTIQESYVRALRNFRLNQVFDIVRAFRKESETPLVLMSYYNPIFRYGERKFVEEMQSSGIDAVLVVDLPYDEAGDFVEICSTAGIKNVFLAAPNTPENRLRAIDELSAFIYLVSTYGTTGERDRISPLAFDALKRVKGICRKPVAVGFGISKAEHVRELIKAGADGVVVGSAFVRLINERGEGAKEEIRTLTERFKSCII</sequence>
<name>A0A7C3MG79_ARCFL</name>
<dbReference type="InterPro" id="IPR011060">
    <property type="entry name" value="RibuloseP-bd_barrel"/>
</dbReference>
<dbReference type="InterPro" id="IPR002028">
    <property type="entry name" value="Trp_synthase_suA"/>
</dbReference>
<comment type="similarity">
    <text evidence="9 10">Belongs to the TrpA family.</text>
</comment>
<dbReference type="InterPro" id="IPR018204">
    <property type="entry name" value="Trp_synthase_alpha_AS"/>
</dbReference>
<dbReference type="GO" id="GO:0005829">
    <property type="term" value="C:cytosol"/>
    <property type="evidence" value="ECO:0007669"/>
    <property type="project" value="TreeGrafter"/>
</dbReference>
<comment type="pathway">
    <text evidence="2 9">Amino-acid biosynthesis; L-tryptophan biosynthesis; L-tryptophan from chorismate: step 5/5.</text>
</comment>
<dbReference type="GO" id="GO:0004834">
    <property type="term" value="F:tryptophan synthase activity"/>
    <property type="evidence" value="ECO:0007669"/>
    <property type="project" value="UniProtKB-UniRule"/>
</dbReference>
<dbReference type="Gene3D" id="3.20.20.70">
    <property type="entry name" value="Aldolase class I"/>
    <property type="match status" value="1"/>
</dbReference>
<comment type="subunit">
    <text evidence="3 9">Tetramer of two alpha and two beta chains.</text>
</comment>
<dbReference type="EC" id="4.2.1.20" evidence="9"/>
<dbReference type="NCBIfam" id="TIGR00262">
    <property type="entry name" value="trpA"/>
    <property type="match status" value="1"/>
</dbReference>
<comment type="catalytic activity">
    <reaction evidence="8 9">
        <text>(1S,2R)-1-C-(indol-3-yl)glycerol 3-phosphate + L-serine = D-glyceraldehyde 3-phosphate + L-tryptophan + H2O</text>
        <dbReference type="Rhea" id="RHEA:10532"/>
        <dbReference type="ChEBI" id="CHEBI:15377"/>
        <dbReference type="ChEBI" id="CHEBI:33384"/>
        <dbReference type="ChEBI" id="CHEBI:57912"/>
        <dbReference type="ChEBI" id="CHEBI:58866"/>
        <dbReference type="ChEBI" id="CHEBI:59776"/>
        <dbReference type="EC" id="4.2.1.20"/>
    </reaction>
</comment>
<dbReference type="AlphaFoldDB" id="A0A7C3MG79"/>
<accession>A0A7C3MG79</accession>
<comment type="caution">
    <text evidence="11">The sequence shown here is derived from an EMBL/GenBank/DDBJ whole genome shotgun (WGS) entry which is preliminary data.</text>
</comment>
<feature type="active site" description="Proton acceptor" evidence="9">
    <location>
        <position position="47"/>
    </location>
</feature>
<keyword evidence="5 9" id="KW-0822">Tryptophan biosynthesis</keyword>
<proteinExistence type="inferred from homology"/>
<evidence type="ECO:0000256" key="7">
    <source>
        <dbReference type="ARBA" id="ARBA00023239"/>
    </source>
</evidence>
<evidence type="ECO:0000256" key="9">
    <source>
        <dbReference type="HAMAP-Rule" id="MF_00131"/>
    </source>
</evidence>
<comment type="function">
    <text evidence="1 9">The alpha subunit is responsible for the aldol cleavage of indoleglycerol phosphate to indole and glyceraldehyde 3-phosphate.</text>
</comment>
<evidence type="ECO:0000256" key="1">
    <source>
        <dbReference type="ARBA" id="ARBA00003365"/>
    </source>
</evidence>
<dbReference type="SUPFAM" id="SSF51366">
    <property type="entry name" value="Ribulose-phoshate binding barrel"/>
    <property type="match status" value="1"/>
</dbReference>
<evidence type="ECO:0000256" key="8">
    <source>
        <dbReference type="ARBA" id="ARBA00049047"/>
    </source>
</evidence>
<dbReference type="Pfam" id="PF00290">
    <property type="entry name" value="Trp_syntA"/>
    <property type="match status" value="1"/>
</dbReference>
<keyword evidence="6 9" id="KW-0057">Aromatic amino acid biosynthesis</keyword>
<evidence type="ECO:0000256" key="6">
    <source>
        <dbReference type="ARBA" id="ARBA00023141"/>
    </source>
</evidence>
<evidence type="ECO:0000256" key="2">
    <source>
        <dbReference type="ARBA" id="ARBA00004733"/>
    </source>
</evidence>
<reference evidence="11" key="1">
    <citation type="journal article" date="2020" name="mSystems">
        <title>Genome- and Community-Level Interaction Insights into Carbon Utilization and Element Cycling Functions of Hydrothermarchaeota in Hydrothermal Sediment.</title>
        <authorList>
            <person name="Zhou Z."/>
            <person name="Liu Y."/>
            <person name="Xu W."/>
            <person name="Pan J."/>
            <person name="Luo Z.H."/>
            <person name="Li M."/>
        </authorList>
    </citation>
    <scope>NUCLEOTIDE SEQUENCE [LARGE SCALE GENOMIC DNA]</scope>
    <source>
        <strain evidence="11">SpSt-87</strain>
    </source>
</reference>
<dbReference type="PANTHER" id="PTHR43406:SF1">
    <property type="entry name" value="TRYPTOPHAN SYNTHASE ALPHA CHAIN, CHLOROPLASTIC"/>
    <property type="match status" value="1"/>
</dbReference>
<organism evidence="11">
    <name type="scientific">Archaeoglobus fulgidus</name>
    <dbReference type="NCBI Taxonomy" id="2234"/>
    <lineage>
        <taxon>Archaea</taxon>
        <taxon>Methanobacteriati</taxon>
        <taxon>Methanobacteriota</taxon>
        <taxon>Archaeoglobi</taxon>
        <taxon>Archaeoglobales</taxon>
        <taxon>Archaeoglobaceae</taxon>
        <taxon>Archaeoglobus</taxon>
    </lineage>
</organism>
<dbReference type="PROSITE" id="PS00167">
    <property type="entry name" value="TRP_SYNTHASE_ALPHA"/>
    <property type="match status" value="1"/>
</dbReference>
<evidence type="ECO:0000313" key="11">
    <source>
        <dbReference type="EMBL" id="HFW32856.1"/>
    </source>
</evidence>